<comment type="caution">
    <text evidence="8">The sequence shown here is derived from an EMBL/GenBank/DDBJ whole genome shotgun (WGS) entry which is preliminary data.</text>
</comment>
<gene>
    <name evidence="8" type="ORF">ALC57_00160</name>
</gene>
<evidence type="ECO:0000259" key="7">
    <source>
        <dbReference type="Pfam" id="PF13873"/>
    </source>
</evidence>
<keyword evidence="9" id="KW-1185">Reference proteome</keyword>
<evidence type="ECO:0000256" key="2">
    <source>
        <dbReference type="ARBA" id="ARBA00016807"/>
    </source>
</evidence>
<comment type="function">
    <text evidence="5">Involved in transvection phenomena (= synapsis-dependent gene expression), where the synaptic pairing of chromosomes carrying genes with which zeste interacts influences the expression of these genes. Zeste binds to DNA and stimulates transcription from a nearby promoter.</text>
</comment>
<evidence type="ECO:0000313" key="9">
    <source>
        <dbReference type="Proteomes" id="UP000078492"/>
    </source>
</evidence>
<dbReference type="EMBL" id="LKEY01014894">
    <property type="protein sequence ID" value="KYN50520.1"/>
    <property type="molecule type" value="Genomic_DNA"/>
</dbReference>
<evidence type="ECO:0000313" key="8">
    <source>
        <dbReference type="EMBL" id="KYN50520.1"/>
    </source>
</evidence>
<organism evidence="8 9">
    <name type="scientific">Trachymyrmex cornetzi</name>
    <dbReference type="NCBI Taxonomy" id="471704"/>
    <lineage>
        <taxon>Eukaryota</taxon>
        <taxon>Metazoa</taxon>
        <taxon>Ecdysozoa</taxon>
        <taxon>Arthropoda</taxon>
        <taxon>Hexapoda</taxon>
        <taxon>Insecta</taxon>
        <taxon>Pterygota</taxon>
        <taxon>Neoptera</taxon>
        <taxon>Endopterygota</taxon>
        <taxon>Hymenoptera</taxon>
        <taxon>Apocrita</taxon>
        <taxon>Aculeata</taxon>
        <taxon>Formicoidea</taxon>
        <taxon>Formicidae</taxon>
        <taxon>Myrmicinae</taxon>
        <taxon>Trachymyrmex</taxon>
    </lineage>
</organism>
<protein>
    <recommendedName>
        <fullName evidence="2">Regulatory protein zeste</fullName>
    </recommendedName>
</protein>
<feature type="coiled-coil region" evidence="6">
    <location>
        <begin position="204"/>
        <end position="240"/>
    </location>
</feature>
<name>A0A151K316_9HYME</name>
<comment type="subunit">
    <text evidence="1">Self-associates forming complexes of several hundred monomers.</text>
</comment>
<dbReference type="Pfam" id="PF13873">
    <property type="entry name" value="Myb_DNA-bind_5"/>
    <property type="match status" value="1"/>
</dbReference>
<keyword evidence="3" id="KW-0805">Transcription regulation</keyword>
<keyword evidence="6" id="KW-0175">Coiled coil</keyword>
<evidence type="ECO:0000256" key="6">
    <source>
        <dbReference type="SAM" id="Coils"/>
    </source>
</evidence>
<sequence length="258" mass="30451">MQRAKKFTTSEKNDLLDIIFLYCHVLENKVTDNITNLKKDEAWTNITIEYNKNRTTIRSEKNLRLCWDNIKRDTRKYYATLKRETYKTAKEILGDTTVSGLANPFDSDYVDTIGTVDNKLQENTVIDLQDEDNENDPQEIFSYLVENKEINEWKSWNIKKLKSQKSFPLQDQHSATTSKNVKKIKLENNTEILYEAKLKLLHTLQTNEKEKKDYEIDLLKAKLEKEKLKIELLKVSIEREKALKDVIKKKETDISLIR</sequence>
<feature type="domain" description="Myb/SANT-like DNA-binding" evidence="7">
    <location>
        <begin position="3"/>
        <end position="78"/>
    </location>
</feature>
<evidence type="ECO:0000256" key="1">
    <source>
        <dbReference type="ARBA" id="ARBA00011764"/>
    </source>
</evidence>
<evidence type="ECO:0000256" key="3">
    <source>
        <dbReference type="ARBA" id="ARBA00023015"/>
    </source>
</evidence>
<dbReference type="Proteomes" id="UP000078492">
    <property type="component" value="Unassembled WGS sequence"/>
</dbReference>
<reference evidence="8 9" key="1">
    <citation type="submission" date="2015-09" db="EMBL/GenBank/DDBJ databases">
        <title>Trachymyrmex cornetzi WGS genome.</title>
        <authorList>
            <person name="Nygaard S."/>
            <person name="Hu H."/>
            <person name="Boomsma J."/>
            <person name="Zhang G."/>
        </authorList>
    </citation>
    <scope>NUCLEOTIDE SEQUENCE [LARGE SCALE GENOMIC DNA]</scope>
    <source>
        <strain evidence="8">Tcor2-1</strain>
        <tissue evidence="8">Whole body</tissue>
    </source>
</reference>
<keyword evidence="4" id="KW-0804">Transcription</keyword>
<evidence type="ECO:0000256" key="5">
    <source>
        <dbReference type="ARBA" id="ARBA00025466"/>
    </source>
</evidence>
<accession>A0A151K316</accession>
<evidence type="ECO:0000256" key="4">
    <source>
        <dbReference type="ARBA" id="ARBA00023163"/>
    </source>
</evidence>
<dbReference type="STRING" id="471704.A0A151K316"/>
<proteinExistence type="predicted"/>
<dbReference type="AlphaFoldDB" id="A0A151K316"/>
<dbReference type="InterPro" id="IPR028002">
    <property type="entry name" value="Myb_DNA-bind_5"/>
</dbReference>